<sequence>MLSINVIVKWTLSFLKEDWGIRDYPVRFREQIRAEHTKEGLYMPRFIAQIENW</sequence>
<organism evidence="1 2">
    <name type="scientific">Microbulbifer aggregans</name>
    <dbReference type="NCBI Taxonomy" id="1769779"/>
    <lineage>
        <taxon>Bacteria</taxon>
        <taxon>Pseudomonadati</taxon>
        <taxon>Pseudomonadota</taxon>
        <taxon>Gammaproteobacteria</taxon>
        <taxon>Cellvibrionales</taxon>
        <taxon>Microbulbiferaceae</taxon>
        <taxon>Microbulbifer</taxon>
    </lineage>
</organism>
<name>A0A1C9WAT7_9GAMM</name>
<gene>
    <name evidence="1" type="ORF">AUP74_02856</name>
</gene>
<dbReference type="KEGG" id="micc:AUP74_02856"/>
<dbReference type="EMBL" id="CP014143">
    <property type="protein sequence ID" value="AOS98251.1"/>
    <property type="molecule type" value="Genomic_DNA"/>
</dbReference>
<accession>A0A1C9WAT7</accession>
<protein>
    <submittedName>
        <fullName evidence="1">Uncharacterized protein</fullName>
    </submittedName>
</protein>
<dbReference type="AlphaFoldDB" id="A0A1C9WAT7"/>
<evidence type="ECO:0000313" key="1">
    <source>
        <dbReference type="EMBL" id="AOS98251.1"/>
    </source>
</evidence>
<keyword evidence="2" id="KW-1185">Reference proteome</keyword>
<proteinExistence type="predicted"/>
<dbReference type="STRING" id="1769779.AUP74_02856"/>
<evidence type="ECO:0000313" key="2">
    <source>
        <dbReference type="Proteomes" id="UP000095672"/>
    </source>
</evidence>
<dbReference type="Proteomes" id="UP000095672">
    <property type="component" value="Chromosome"/>
</dbReference>
<reference evidence="2" key="1">
    <citation type="submission" date="2016-01" db="EMBL/GenBank/DDBJ databases">
        <title>Complete genome sequence of Microbulbifer sp. CCB-MM1, a halophile isolated from Matang Mangrove Forest, Perak.</title>
        <authorList>
            <person name="Moh T.H."/>
            <person name="Dinesh B."/>
            <person name="Lau N.-S."/>
            <person name="Go F."/>
            <person name="Alexander Chong S.-C."/>
        </authorList>
    </citation>
    <scope>NUCLEOTIDE SEQUENCE [LARGE SCALE GENOMIC DNA]</scope>
    <source>
        <strain evidence="2">CCB-MM1</strain>
    </source>
</reference>